<dbReference type="Gene3D" id="3.90.960.10">
    <property type="entry name" value="YbaK/aminoacyl-tRNA synthetase-associated domain"/>
    <property type="match status" value="1"/>
</dbReference>
<dbReference type="CDD" id="cd04335">
    <property type="entry name" value="PrdX_deacylase"/>
    <property type="match status" value="1"/>
</dbReference>
<accession>A0A2G6KMC5</accession>
<dbReference type="PANTHER" id="PTHR31423">
    <property type="entry name" value="YBAK DOMAIN-CONTAINING PROTEIN"/>
    <property type="match status" value="1"/>
</dbReference>
<dbReference type="EMBL" id="PDSK01000005">
    <property type="protein sequence ID" value="PIE36540.1"/>
    <property type="molecule type" value="Genomic_DNA"/>
</dbReference>
<comment type="similarity">
    <text evidence="1">Belongs to the PRORSD1 family.</text>
</comment>
<dbReference type="InterPro" id="IPR036754">
    <property type="entry name" value="YbaK/aa-tRNA-synt-asso_dom_sf"/>
</dbReference>
<dbReference type="GO" id="GO:0002161">
    <property type="term" value="F:aminoacyl-tRNA deacylase activity"/>
    <property type="evidence" value="ECO:0007669"/>
    <property type="project" value="InterPro"/>
</dbReference>
<evidence type="ECO:0000313" key="4">
    <source>
        <dbReference type="Proteomes" id="UP000230821"/>
    </source>
</evidence>
<dbReference type="Proteomes" id="UP000230821">
    <property type="component" value="Unassembled WGS sequence"/>
</dbReference>
<dbReference type="FunFam" id="3.90.960.10:FF:000005">
    <property type="entry name" value="Putative prolyl-tRNA synthetase"/>
    <property type="match status" value="1"/>
</dbReference>
<sequence length="164" mass="18714">MDIFQFLSDHNIIYERYDHPPVFTCEEATRLCPPMPKHAIKTKNLFLRDKKGKRHFLLTVEEHKRVDVKALESLFNVTKLSFASPQRLEKYLGVTPGSVTILGVLNDNDHDVEVIVDREVWEAEAVCCHPLINTSTLVIAQDMLAKIFHLTGHDVQVLDIPVKG</sequence>
<comment type="caution">
    <text evidence="3">The sequence shown here is derived from an EMBL/GenBank/DDBJ whole genome shotgun (WGS) entry which is preliminary data.</text>
</comment>
<evidence type="ECO:0000259" key="2">
    <source>
        <dbReference type="Pfam" id="PF04073"/>
    </source>
</evidence>
<dbReference type="Pfam" id="PF04073">
    <property type="entry name" value="tRNA_edit"/>
    <property type="match status" value="1"/>
</dbReference>
<organism evidence="3 4">
    <name type="scientific">candidate division KSB3 bacterium</name>
    <dbReference type="NCBI Taxonomy" id="2044937"/>
    <lineage>
        <taxon>Bacteria</taxon>
        <taxon>candidate division KSB3</taxon>
    </lineage>
</organism>
<evidence type="ECO:0000313" key="3">
    <source>
        <dbReference type="EMBL" id="PIE36540.1"/>
    </source>
</evidence>
<evidence type="ECO:0000256" key="1">
    <source>
        <dbReference type="ARBA" id="ARBA00010201"/>
    </source>
</evidence>
<protein>
    <submittedName>
        <fullName evidence="3">Aminoacyl-tRNA deacylase</fullName>
    </submittedName>
</protein>
<reference evidence="3 4" key="1">
    <citation type="submission" date="2017-10" db="EMBL/GenBank/DDBJ databases">
        <title>Novel microbial diversity and functional potential in the marine mammal oral microbiome.</title>
        <authorList>
            <person name="Dudek N.K."/>
            <person name="Sun C.L."/>
            <person name="Burstein D."/>
            <person name="Kantor R.S."/>
            <person name="Aliaga Goltsman D.S."/>
            <person name="Bik E.M."/>
            <person name="Thomas B.C."/>
            <person name="Banfield J.F."/>
            <person name="Relman D.A."/>
        </authorList>
    </citation>
    <scope>NUCLEOTIDE SEQUENCE [LARGE SCALE GENOMIC DNA]</scope>
    <source>
        <strain evidence="3">DOLJORAL78_47_16</strain>
    </source>
</reference>
<dbReference type="PANTHER" id="PTHR31423:SF3">
    <property type="entry name" value="PROLYL-TRNA SYNTHETASE ASSOCIATED DOMAIN-CONTAINING PROTEIN 1-RELATED"/>
    <property type="match status" value="1"/>
</dbReference>
<dbReference type="AlphaFoldDB" id="A0A2G6KMC5"/>
<dbReference type="InterPro" id="IPR007214">
    <property type="entry name" value="YbaK/aa-tRNA-synth-assoc-dom"/>
</dbReference>
<dbReference type="SUPFAM" id="SSF55826">
    <property type="entry name" value="YbaK/ProRS associated domain"/>
    <property type="match status" value="1"/>
</dbReference>
<gene>
    <name evidence="3" type="ORF">CSA56_00115</name>
</gene>
<feature type="domain" description="YbaK/aminoacyl-tRNA synthetase-associated" evidence="2">
    <location>
        <begin position="19"/>
        <end position="146"/>
    </location>
</feature>
<proteinExistence type="inferred from homology"/>
<dbReference type="InterPro" id="IPR040285">
    <property type="entry name" value="ProX/PRXD1"/>
</dbReference>
<name>A0A2G6KMC5_9BACT</name>